<organism evidence="2 3">
    <name type="scientific">Anabaena azotica FACHB-119</name>
    <dbReference type="NCBI Taxonomy" id="947527"/>
    <lineage>
        <taxon>Bacteria</taxon>
        <taxon>Bacillati</taxon>
        <taxon>Cyanobacteriota</taxon>
        <taxon>Cyanophyceae</taxon>
        <taxon>Nostocales</taxon>
        <taxon>Nostocaceae</taxon>
        <taxon>Anabaena</taxon>
        <taxon>Anabaena azotica</taxon>
    </lineage>
</organism>
<gene>
    <name evidence="2" type="ORF">H6G83_06175</name>
</gene>
<dbReference type="EMBL" id="JACJSG010000006">
    <property type="protein sequence ID" value="MBD2500210.1"/>
    <property type="molecule type" value="Genomic_DNA"/>
</dbReference>
<accession>A0ABR8D1T0</accession>
<feature type="region of interest" description="Disordered" evidence="1">
    <location>
        <begin position="224"/>
        <end position="300"/>
    </location>
</feature>
<reference evidence="2 3" key="1">
    <citation type="journal article" date="2020" name="ISME J.">
        <title>Comparative genomics reveals insights into cyanobacterial evolution and habitat adaptation.</title>
        <authorList>
            <person name="Chen M.Y."/>
            <person name="Teng W.K."/>
            <person name="Zhao L."/>
            <person name="Hu C.X."/>
            <person name="Zhou Y.K."/>
            <person name="Han B.P."/>
            <person name="Song L.R."/>
            <person name="Shu W.S."/>
        </authorList>
    </citation>
    <scope>NUCLEOTIDE SEQUENCE [LARGE SCALE GENOMIC DNA]</scope>
    <source>
        <strain evidence="2 3">FACHB-119</strain>
    </source>
</reference>
<feature type="compositionally biased region" description="Low complexity" evidence="1">
    <location>
        <begin position="254"/>
        <end position="266"/>
    </location>
</feature>
<dbReference type="InterPro" id="IPR025569">
    <property type="entry name" value="DUF4335"/>
</dbReference>
<feature type="compositionally biased region" description="Polar residues" evidence="1">
    <location>
        <begin position="288"/>
        <end position="300"/>
    </location>
</feature>
<feature type="compositionally biased region" description="Low complexity" evidence="1">
    <location>
        <begin position="276"/>
        <end position="287"/>
    </location>
</feature>
<dbReference type="RefSeq" id="WP_190468535.1">
    <property type="nucleotide sequence ID" value="NZ_JACJSG010000006.1"/>
</dbReference>
<evidence type="ECO:0000313" key="3">
    <source>
        <dbReference type="Proteomes" id="UP000661112"/>
    </source>
</evidence>
<dbReference type="Proteomes" id="UP000661112">
    <property type="component" value="Unassembled WGS sequence"/>
</dbReference>
<feature type="compositionally biased region" description="Low complexity" evidence="1">
    <location>
        <begin position="419"/>
        <end position="430"/>
    </location>
</feature>
<proteinExistence type="predicted"/>
<dbReference type="Pfam" id="PF14233">
    <property type="entry name" value="DUF4335"/>
    <property type="match status" value="1"/>
</dbReference>
<keyword evidence="3" id="KW-1185">Reference proteome</keyword>
<feature type="compositionally biased region" description="Polar residues" evidence="1">
    <location>
        <begin position="224"/>
        <end position="248"/>
    </location>
</feature>
<comment type="caution">
    <text evidence="2">The sequence shown here is derived from an EMBL/GenBank/DDBJ whole genome shotgun (WGS) entry which is preliminary data.</text>
</comment>
<evidence type="ECO:0000256" key="1">
    <source>
        <dbReference type="SAM" id="MobiDB-lite"/>
    </source>
</evidence>
<name>A0ABR8D1T0_9NOST</name>
<sequence>MPLSNSVIRRYTPPTCTLEVLAQSSPLSRWMGKPVLRQLTFELRFDDPQLPEENRIPIRGDRDQLEALCDAVTTYVQQFIQQPPQSFWLNFSTVQDSTKVSTQDFTDSHQAALLPKTSKPFTPQLLGTSIYIESGNNLTHNLYLGSLANPASGPVVQLSLLQLFDLATALDEYSTDVLALPALNNTSSVARLPTWAPVAAVFLVALGLTPLTLQYANNVRQQEQQIAKTNSPSDNQIALQPAPTSNFPAPQAELTPSNNSSPLPLGSTPPLPPTGLPTIPLTPSTLTAKSPTTTNPTFNSKQALNQPQIQIPSLPGNSSITIPGQPSFTQPQSTQSINTQGISLKRNLPPRLSASTSIAPSTVTPVPPPLATVPSPIPQISSTTTQATRGGVNSSATTPTQSPVTNPFIDKLGDEPQPTSTTAAASTNNTDTLFDTPQVAEARDYLQKRWQPPTGFSQTLEYSLLLGVDGSIERILPLGKAARDNIDLAGMPAIGEPFVSANRSGQMMRIRVLLSPDGKVQTFPESE</sequence>
<evidence type="ECO:0000313" key="2">
    <source>
        <dbReference type="EMBL" id="MBD2500210.1"/>
    </source>
</evidence>
<feature type="compositionally biased region" description="Polar residues" evidence="1">
    <location>
        <begin position="379"/>
        <end position="405"/>
    </location>
</feature>
<protein>
    <submittedName>
        <fullName evidence="2">DUF4335 domain-containing protein</fullName>
    </submittedName>
</protein>
<feature type="region of interest" description="Disordered" evidence="1">
    <location>
        <begin position="374"/>
        <end position="433"/>
    </location>
</feature>